<dbReference type="CDD" id="cd01392">
    <property type="entry name" value="HTH_LacI"/>
    <property type="match status" value="1"/>
</dbReference>
<dbReference type="Gene3D" id="3.40.50.2300">
    <property type="match status" value="2"/>
</dbReference>
<dbReference type="PRINTS" id="PR00036">
    <property type="entry name" value="HTHLACI"/>
</dbReference>
<dbReference type="PANTHER" id="PTHR30146:SF109">
    <property type="entry name" value="HTH-TYPE TRANSCRIPTIONAL REGULATOR GALS"/>
    <property type="match status" value="1"/>
</dbReference>
<dbReference type="SUPFAM" id="SSF53822">
    <property type="entry name" value="Periplasmic binding protein-like I"/>
    <property type="match status" value="1"/>
</dbReference>
<dbReference type="AlphaFoldDB" id="A0A1M5V2G2"/>
<dbReference type="GO" id="GO:0003700">
    <property type="term" value="F:DNA-binding transcription factor activity"/>
    <property type="evidence" value="ECO:0007669"/>
    <property type="project" value="TreeGrafter"/>
</dbReference>
<gene>
    <name evidence="6" type="ORF">SAMN02745229_00840</name>
</gene>
<dbReference type="STRING" id="1121131.SAMN02745229_00840"/>
<evidence type="ECO:0000313" key="6">
    <source>
        <dbReference type="EMBL" id="SHH69411.1"/>
    </source>
</evidence>
<reference evidence="7" key="1">
    <citation type="submission" date="2016-11" db="EMBL/GenBank/DDBJ databases">
        <authorList>
            <person name="Varghese N."/>
            <person name="Submissions S."/>
        </authorList>
    </citation>
    <scope>NUCLEOTIDE SEQUENCE [LARGE SCALE GENOMIC DNA]</scope>
    <source>
        <strain evidence="7">DSM 3071</strain>
    </source>
</reference>
<evidence type="ECO:0000259" key="4">
    <source>
        <dbReference type="PROSITE" id="PS50932"/>
    </source>
</evidence>
<organism evidence="6 7">
    <name type="scientific">Butyrivibrio fibrisolvens DSM 3071</name>
    <dbReference type="NCBI Taxonomy" id="1121131"/>
    <lineage>
        <taxon>Bacteria</taxon>
        <taxon>Bacillati</taxon>
        <taxon>Bacillota</taxon>
        <taxon>Clostridia</taxon>
        <taxon>Lachnospirales</taxon>
        <taxon>Lachnospiraceae</taxon>
        <taxon>Butyrivibrio</taxon>
    </lineage>
</organism>
<dbReference type="Proteomes" id="UP000184278">
    <property type="component" value="Unassembled WGS sequence"/>
</dbReference>
<proteinExistence type="predicted"/>
<dbReference type="Pfam" id="PF00356">
    <property type="entry name" value="LacI"/>
    <property type="match status" value="1"/>
</dbReference>
<sequence>MPITIKDVAEHAGVSVSTVSKVLNDWKTISQSTKDKVNNSIKELNYTPNSRAVSFARGNTRNIIYLTSLSKDEAYTNPHMFDIMCGVFTRLASGGYTMTLMDISDDIHPKETVAGIIARKSADGIVIHGSVINEDIANLIISNSFPHIVIGHPDFNERLCWVDTNHLLAGQYAAEYLSQRDVSPVSFIGGKRTEFISHERERGFRTIMLKYHKKIPPEYVIHTSSTWEEGYAAAKKLLSMKEAPKAIVCENNTLAVGAAKAISEMGLKVPDDIFFLTFDIYPYTTIIDPKPTIININVYDMGLQAADMIIRKIDNPSLMIQSYTTLPEIVES</sequence>
<dbReference type="InterPro" id="IPR010982">
    <property type="entry name" value="Lambda_DNA-bd_dom_sf"/>
</dbReference>
<accession>A0A1M5V2G2</accession>
<evidence type="ECO:0000256" key="2">
    <source>
        <dbReference type="ARBA" id="ARBA00023125"/>
    </source>
</evidence>
<dbReference type="InterPro" id="IPR012318">
    <property type="entry name" value="HTH_CRP"/>
</dbReference>
<dbReference type="InterPro" id="IPR028082">
    <property type="entry name" value="Peripla_BP_I"/>
</dbReference>
<dbReference type="PANTHER" id="PTHR30146">
    <property type="entry name" value="LACI-RELATED TRANSCRIPTIONAL REPRESSOR"/>
    <property type="match status" value="1"/>
</dbReference>
<evidence type="ECO:0000256" key="1">
    <source>
        <dbReference type="ARBA" id="ARBA00023015"/>
    </source>
</evidence>
<dbReference type="Gene3D" id="1.10.260.40">
    <property type="entry name" value="lambda repressor-like DNA-binding domains"/>
    <property type="match status" value="1"/>
</dbReference>
<keyword evidence="1" id="KW-0805">Transcription regulation</keyword>
<dbReference type="PROSITE" id="PS51063">
    <property type="entry name" value="HTH_CRP_2"/>
    <property type="match status" value="1"/>
</dbReference>
<evidence type="ECO:0000256" key="3">
    <source>
        <dbReference type="ARBA" id="ARBA00023163"/>
    </source>
</evidence>
<dbReference type="EMBL" id="FQXK01000006">
    <property type="protein sequence ID" value="SHH69411.1"/>
    <property type="molecule type" value="Genomic_DNA"/>
</dbReference>
<dbReference type="OrthoDB" id="9788209at2"/>
<evidence type="ECO:0000313" key="7">
    <source>
        <dbReference type="Proteomes" id="UP000184278"/>
    </source>
</evidence>
<keyword evidence="3" id="KW-0804">Transcription</keyword>
<dbReference type="PROSITE" id="PS50932">
    <property type="entry name" value="HTH_LACI_2"/>
    <property type="match status" value="1"/>
</dbReference>
<dbReference type="PROSITE" id="PS00356">
    <property type="entry name" value="HTH_LACI_1"/>
    <property type="match status" value="1"/>
</dbReference>
<keyword evidence="2" id="KW-0238">DNA-binding</keyword>
<dbReference type="SUPFAM" id="SSF47413">
    <property type="entry name" value="lambda repressor-like DNA-binding domains"/>
    <property type="match status" value="1"/>
</dbReference>
<dbReference type="CDD" id="cd06267">
    <property type="entry name" value="PBP1_LacI_sugar_binding-like"/>
    <property type="match status" value="1"/>
</dbReference>
<dbReference type="InterPro" id="IPR000843">
    <property type="entry name" value="HTH_LacI"/>
</dbReference>
<dbReference type="GeneID" id="89511623"/>
<name>A0A1M5V2G2_BUTFI</name>
<feature type="domain" description="HTH crp-type" evidence="5">
    <location>
        <begin position="1"/>
        <end position="45"/>
    </location>
</feature>
<dbReference type="GO" id="GO:0000976">
    <property type="term" value="F:transcription cis-regulatory region binding"/>
    <property type="evidence" value="ECO:0007669"/>
    <property type="project" value="TreeGrafter"/>
</dbReference>
<evidence type="ECO:0000259" key="5">
    <source>
        <dbReference type="PROSITE" id="PS51063"/>
    </source>
</evidence>
<keyword evidence="7" id="KW-1185">Reference proteome</keyword>
<dbReference type="SMART" id="SM00354">
    <property type="entry name" value="HTH_LACI"/>
    <property type="match status" value="1"/>
</dbReference>
<dbReference type="RefSeq" id="WP_073385761.1">
    <property type="nucleotide sequence ID" value="NZ_FQXK01000006.1"/>
</dbReference>
<dbReference type="Pfam" id="PF13377">
    <property type="entry name" value="Peripla_BP_3"/>
    <property type="match status" value="1"/>
</dbReference>
<protein>
    <submittedName>
        <fullName evidence="6">Transcriptional regulator, LacI family</fullName>
    </submittedName>
</protein>
<dbReference type="InterPro" id="IPR046335">
    <property type="entry name" value="LacI/GalR-like_sensor"/>
</dbReference>
<feature type="domain" description="HTH lacI-type" evidence="4">
    <location>
        <begin position="3"/>
        <end position="57"/>
    </location>
</feature>